<feature type="compositionally biased region" description="Basic residues" evidence="1">
    <location>
        <begin position="145"/>
        <end position="160"/>
    </location>
</feature>
<evidence type="ECO:0000256" key="1">
    <source>
        <dbReference type="SAM" id="MobiDB-lite"/>
    </source>
</evidence>
<sequence length="319" mass="33857">MAQASVGRSMSDHAESSSLAMFPRNADPMSVALRTDGSLNLDDLVHLNQTAPPCQPGPSTIGTRTTTVFTSREQSSGTKPTSAGTGYPINGGNGKGKAIAEYASSLSATHGSGSEAEAEQENNLAGVGSWTGDGPIGTTPLKGAARARKRQRMNRRPKHKKPVVIIHGPGHASSGDDEAPAVKCVSRRNSKDTKYLRQRRNKQECDELDLESGRASHVAERSAPKSLSPTRFYVVLSLALAIALTFALSVFAAHSTGKGRMACTKGIIFSATVIISCFTVLAMVVARRALQEALLAGMLEFLVGFALVTEIHEFMWHAP</sequence>
<dbReference type="EMBL" id="ML987204">
    <property type="protein sequence ID" value="KAF2243797.1"/>
    <property type="molecule type" value="Genomic_DNA"/>
</dbReference>
<reference evidence="3" key="1">
    <citation type="journal article" date="2020" name="Stud. Mycol.">
        <title>101 Dothideomycetes genomes: a test case for predicting lifestyles and emergence of pathogens.</title>
        <authorList>
            <person name="Haridas S."/>
            <person name="Albert R."/>
            <person name="Binder M."/>
            <person name="Bloem J."/>
            <person name="Labutti K."/>
            <person name="Salamov A."/>
            <person name="Andreopoulos B."/>
            <person name="Baker S."/>
            <person name="Barry K."/>
            <person name="Bills G."/>
            <person name="Bluhm B."/>
            <person name="Cannon C."/>
            <person name="Castanera R."/>
            <person name="Culley D."/>
            <person name="Daum C."/>
            <person name="Ezra D."/>
            <person name="Gonzalez J."/>
            <person name="Henrissat B."/>
            <person name="Kuo A."/>
            <person name="Liang C."/>
            <person name="Lipzen A."/>
            <person name="Lutzoni F."/>
            <person name="Magnuson J."/>
            <person name="Mondo S."/>
            <person name="Nolan M."/>
            <person name="Ohm R."/>
            <person name="Pangilinan J."/>
            <person name="Park H.-J."/>
            <person name="Ramirez L."/>
            <person name="Alfaro M."/>
            <person name="Sun H."/>
            <person name="Tritt A."/>
            <person name="Yoshinaga Y."/>
            <person name="Zwiers L.-H."/>
            <person name="Turgeon B."/>
            <person name="Goodwin S."/>
            <person name="Spatafora J."/>
            <person name="Crous P."/>
            <person name="Grigoriev I."/>
        </authorList>
    </citation>
    <scope>NUCLEOTIDE SEQUENCE</scope>
    <source>
        <strain evidence="3">CBS 122368</strain>
    </source>
</reference>
<dbReference type="GeneID" id="54587242"/>
<feature type="region of interest" description="Disordered" evidence="1">
    <location>
        <begin position="1"/>
        <end position="21"/>
    </location>
</feature>
<keyword evidence="2" id="KW-0472">Membrane</keyword>
<feature type="transmembrane region" description="Helical" evidence="2">
    <location>
        <begin position="293"/>
        <end position="312"/>
    </location>
</feature>
<keyword evidence="4" id="KW-1185">Reference proteome</keyword>
<name>A0A6A6I0J0_9PLEO</name>
<evidence type="ECO:0000313" key="4">
    <source>
        <dbReference type="Proteomes" id="UP000800094"/>
    </source>
</evidence>
<evidence type="ECO:0000256" key="2">
    <source>
        <dbReference type="SAM" id="Phobius"/>
    </source>
</evidence>
<dbReference type="OrthoDB" id="3916171at2759"/>
<dbReference type="AlphaFoldDB" id="A0A6A6I0J0"/>
<dbReference type="RefSeq" id="XP_033678801.1">
    <property type="nucleotide sequence ID" value="XM_033833912.1"/>
</dbReference>
<dbReference type="Proteomes" id="UP000800094">
    <property type="component" value="Unassembled WGS sequence"/>
</dbReference>
<gene>
    <name evidence="3" type="ORF">BU26DRAFT_569695</name>
</gene>
<evidence type="ECO:0000313" key="3">
    <source>
        <dbReference type="EMBL" id="KAF2243797.1"/>
    </source>
</evidence>
<feature type="region of interest" description="Disordered" evidence="1">
    <location>
        <begin position="165"/>
        <end position="184"/>
    </location>
</feature>
<evidence type="ECO:0008006" key="5">
    <source>
        <dbReference type="Google" id="ProtNLM"/>
    </source>
</evidence>
<feature type="region of interest" description="Disordered" evidence="1">
    <location>
        <begin position="110"/>
        <end position="160"/>
    </location>
</feature>
<proteinExistence type="predicted"/>
<accession>A0A6A6I0J0</accession>
<feature type="compositionally biased region" description="Polar residues" evidence="1">
    <location>
        <begin position="70"/>
        <end position="84"/>
    </location>
</feature>
<feature type="transmembrane region" description="Helical" evidence="2">
    <location>
        <begin position="266"/>
        <end position="286"/>
    </location>
</feature>
<feature type="transmembrane region" description="Helical" evidence="2">
    <location>
        <begin position="232"/>
        <end position="254"/>
    </location>
</feature>
<keyword evidence="2" id="KW-0812">Transmembrane</keyword>
<keyword evidence="2" id="KW-1133">Transmembrane helix</keyword>
<feature type="region of interest" description="Disordered" evidence="1">
    <location>
        <begin position="70"/>
        <end position="92"/>
    </location>
</feature>
<protein>
    <recommendedName>
        <fullName evidence="5">Transmembrane protein</fullName>
    </recommendedName>
</protein>
<organism evidence="3 4">
    <name type="scientific">Trematosphaeria pertusa</name>
    <dbReference type="NCBI Taxonomy" id="390896"/>
    <lineage>
        <taxon>Eukaryota</taxon>
        <taxon>Fungi</taxon>
        <taxon>Dikarya</taxon>
        <taxon>Ascomycota</taxon>
        <taxon>Pezizomycotina</taxon>
        <taxon>Dothideomycetes</taxon>
        <taxon>Pleosporomycetidae</taxon>
        <taxon>Pleosporales</taxon>
        <taxon>Massarineae</taxon>
        <taxon>Trematosphaeriaceae</taxon>
        <taxon>Trematosphaeria</taxon>
    </lineage>
</organism>